<sequence>MLQYPGKKSLKWLLVFLLITFTPLYQGHAADQVAFSTAKVKTHDPNSKIAIDYSTLTLLLKATVTKARISSRIYAQKSQSSIGTKISFSNKNPTRLEASRTFYHHIGDEELEYVHSLRLGLEALPEAVPFQYLNRDEQLAYWLNLYNITVYEQLARRYPIRKLKKLYKGSRKTPSMWDEKIVTVNGIALSLNDIQYNIIQKTWRDPLVIYGLYQGTIGGPNLRRKAYTGKFVYEQLEDNAEEFVNSLRGMRFKGKDALVSEIYEWNSDLFPNFDHDLRRHLRKYASLRLVTRLDASRKIKTKIYDWHIADVLNGGRSAPGGAGSKNPVAFLTSPGSITADPLSAGGNFTSFGGGSHQNIVMNTAIARNRLPKNAAVFLKEFVERSRKLRNANVTVEEIKKKDLKKIRQQNKSENNTEN</sequence>
<dbReference type="Pfam" id="PF04784">
    <property type="entry name" value="DUF547"/>
    <property type="match status" value="1"/>
</dbReference>
<evidence type="ECO:0000259" key="1">
    <source>
        <dbReference type="Pfam" id="PF04784"/>
    </source>
</evidence>
<evidence type="ECO:0000313" key="2">
    <source>
        <dbReference type="EMBL" id="VAV89707.1"/>
    </source>
</evidence>
<accession>A0A3B0RDK4</accession>
<gene>
    <name evidence="2" type="ORF">MNBD_ALPHA01-206</name>
</gene>
<organism evidence="2">
    <name type="scientific">hydrothermal vent metagenome</name>
    <dbReference type="NCBI Taxonomy" id="652676"/>
    <lineage>
        <taxon>unclassified sequences</taxon>
        <taxon>metagenomes</taxon>
        <taxon>ecological metagenomes</taxon>
    </lineage>
</organism>
<dbReference type="InterPro" id="IPR006869">
    <property type="entry name" value="DUF547"/>
</dbReference>
<name>A0A3B0RDK4_9ZZZZ</name>
<feature type="domain" description="DUF547" evidence="1">
    <location>
        <begin position="131"/>
        <end position="244"/>
    </location>
</feature>
<proteinExistence type="predicted"/>
<protein>
    <recommendedName>
        <fullName evidence="1">DUF547 domain-containing protein</fullName>
    </recommendedName>
</protein>
<reference evidence="2" key="1">
    <citation type="submission" date="2018-06" db="EMBL/GenBank/DDBJ databases">
        <authorList>
            <person name="Zhirakovskaya E."/>
        </authorList>
    </citation>
    <scope>NUCLEOTIDE SEQUENCE</scope>
</reference>
<dbReference type="EMBL" id="UOEJ01000003">
    <property type="protein sequence ID" value="VAV89707.1"/>
    <property type="molecule type" value="Genomic_DNA"/>
</dbReference>
<dbReference type="AlphaFoldDB" id="A0A3B0RDK4"/>